<dbReference type="SUPFAM" id="SSF55785">
    <property type="entry name" value="PYP-like sensor domain (PAS domain)"/>
    <property type="match status" value="1"/>
</dbReference>
<dbReference type="PANTHER" id="PTHR24421:SF10">
    <property type="entry name" value="NITRATE_NITRITE SENSOR PROTEIN NARQ"/>
    <property type="match status" value="1"/>
</dbReference>
<dbReference type="InterPro" id="IPR005467">
    <property type="entry name" value="His_kinase_dom"/>
</dbReference>
<sequence length="373" mass="43025">MEKYKAANLIVQNLHHHILIEDFELESAVFSKIADAVPDMLYVTDIQQMRKIYSNTHIQHLFKMGSEEICEMGSRFFEKTVHPADQHRYFERMDILRKAKDNEVDELEYRIIDHEGKVRWLTTKRKVLTRDEYGKPLQIIGISQDITVQMDLNAERERLIEEQSKLKAVQQRRLFKAIINAQEEERRNIAETLHNEIGQLLFAAQLKLGASEAESRALINTAIKKVRQISFELTPVLLNDMGLEAALKDMLERKLDALNISFNFSFNIKENRLSSNMEVVLYRIVQELLNNTIKHAQATHVNVLILQKEEELYVSQTDNGKGMETSVLSNPKKGFGLKSVVNRLHLLNGVFEVFSKPNKGTKILMNIPLNGAE</sequence>
<keyword evidence="4" id="KW-0418">Kinase</keyword>
<organism evidence="8 9">
    <name type="scientific">Pedobacter xixiisoli</name>
    <dbReference type="NCBI Taxonomy" id="1476464"/>
    <lineage>
        <taxon>Bacteria</taxon>
        <taxon>Pseudomonadati</taxon>
        <taxon>Bacteroidota</taxon>
        <taxon>Sphingobacteriia</taxon>
        <taxon>Sphingobacteriales</taxon>
        <taxon>Sphingobacteriaceae</taxon>
        <taxon>Pedobacter</taxon>
    </lineage>
</organism>
<dbReference type="EMBL" id="OCMT01000002">
    <property type="protein sequence ID" value="SOD14156.1"/>
    <property type="molecule type" value="Genomic_DNA"/>
</dbReference>
<dbReference type="Gene3D" id="3.30.565.10">
    <property type="entry name" value="Histidine kinase-like ATPase, C-terminal domain"/>
    <property type="match status" value="1"/>
</dbReference>
<keyword evidence="9" id="KW-1185">Reference proteome</keyword>
<dbReference type="InterPro" id="IPR036890">
    <property type="entry name" value="HATPase_C_sf"/>
</dbReference>
<evidence type="ECO:0000313" key="9">
    <source>
        <dbReference type="Proteomes" id="UP000219281"/>
    </source>
</evidence>
<protein>
    <recommendedName>
        <fullName evidence="2">histidine kinase</fullName>
        <ecNumber evidence="2">2.7.13.3</ecNumber>
    </recommendedName>
</protein>
<dbReference type="SMART" id="SM00086">
    <property type="entry name" value="PAC"/>
    <property type="match status" value="1"/>
</dbReference>
<dbReference type="InterPro" id="IPR000014">
    <property type="entry name" value="PAS"/>
</dbReference>
<dbReference type="InterPro" id="IPR050482">
    <property type="entry name" value="Sensor_HK_TwoCompSys"/>
</dbReference>
<dbReference type="NCBIfam" id="TIGR00229">
    <property type="entry name" value="sensory_box"/>
    <property type="match status" value="1"/>
</dbReference>
<dbReference type="Pfam" id="PF08447">
    <property type="entry name" value="PAS_3"/>
    <property type="match status" value="1"/>
</dbReference>
<accession>A0A285ZWZ0</accession>
<feature type="domain" description="Histidine kinase" evidence="6">
    <location>
        <begin position="188"/>
        <end position="371"/>
    </location>
</feature>
<dbReference type="InterPro" id="IPR003594">
    <property type="entry name" value="HATPase_dom"/>
</dbReference>
<dbReference type="PANTHER" id="PTHR24421">
    <property type="entry name" value="NITRATE/NITRITE SENSOR PROTEIN NARX-RELATED"/>
    <property type="match status" value="1"/>
</dbReference>
<dbReference type="EC" id="2.7.13.3" evidence="2"/>
<dbReference type="Gene3D" id="1.20.5.1930">
    <property type="match status" value="1"/>
</dbReference>
<dbReference type="GO" id="GO:0004673">
    <property type="term" value="F:protein histidine kinase activity"/>
    <property type="evidence" value="ECO:0007669"/>
    <property type="project" value="UniProtKB-EC"/>
</dbReference>
<evidence type="ECO:0000259" key="6">
    <source>
        <dbReference type="PROSITE" id="PS50109"/>
    </source>
</evidence>
<proteinExistence type="predicted"/>
<dbReference type="PROSITE" id="PS50109">
    <property type="entry name" value="HIS_KIN"/>
    <property type="match status" value="1"/>
</dbReference>
<keyword evidence="5" id="KW-0902">Two-component regulatory system</keyword>
<evidence type="ECO:0000259" key="7">
    <source>
        <dbReference type="PROSITE" id="PS50113"/>
    </source>
</evidence>
<evidence type="ECO:0000256" key="3">
    <source>
        <dbReference type="ARBA" id="ARBA00022679"/>
    </source>
</evidence>
<comment type="catalytic activity">
    <reaction evidence="1">
        <text>ATP + protein L-histidine = ADP + protein N-phospho-L-histidine.</text>
        <dbReference type="EC" id="2.7.13.3"/>
    </reaction>
</comment>
<dbReference type="RefSeq" id="WP_097130343.1">
    <property type="nucleotide sequence ID" value="NZ_OCMT01000002.1"/>
</dbReference>
<dbReference type="GO" id="GO:0000160">
    <property type="term" value="P:phosphorelay signal transduction system"/>
    <property type="evidence" value="ECO:0007669"/>
    <property type="project" value="UniProtKB-KW"/>
</dbReference>
<dbReference type="Gene3D" id="3.30.450.20">
    <property type="entry name" value="PAS domain"/>
    <property type="match status" value="1"/>
</dbReference>
<feature type="domain" description="PAC" evidence="7">
    <location>
        <begin position="105"/>
        <end position="158"/>
    </location>
</feature>
<dbReference type="InterPro" id="IPR000700">
    <property type="entry name" value="PAS-assoc_C"/>
</dbReference>
<dbReference type="AlphaFoldDB" id="A0A285ZWZ0"/>
<name>A0A285ZWZ0_9SPHI</name>
<dbReference type="CDD" id="cd16917">
    <property type="entry name" value="HATPase_UhpB-NarQ-NarX-like"/>
    <property type="match status" value="1"/>
</dbReference>
<dbReference type="OrthoDB" id="5401121at2"/>
<dbReference type="Proteomes" id="UP000219281">
    <property type="component" value="Unassembled WGS sequence"/>
</dbReference>
<dbReference type="InterPro" id="IPR013655">
    <property type="entry name" value="PAS_fold_3"/>
</dbReference>
<dbReference type="SUPFAM" id="SSF55874">
    <property type="entry name" value="ATPase domain of HSP90 chaperone/DNA topoisomerase II/histidine kinase"/>
    <property type="match status" value="1"/>
</dbReference>
<dbReference type="CDD" id="cd00130">
    <property type="entry name" value="PAS"/>
    <property type="match status" value="1"/>
</dbReference>
<dbReference type="InterPro" id="IPR035965">
    <property type="entry name" value="PAS-like_dom_sf"/>
</dbReference>
<evidence type="ECO:0000256" key="5">
    <source>
        <dbReference type="ARBA" id="ARBA00023012"/>
    </source>
</evidence>
<dbReference type="Pfam" id="PF02518">
    <property type="entry name" value="HATPase_c"/>
    <property type="match status" value="1"/>
</dbReference>
<dbReference type="InterPro" id="IPR001610">
    <property type="entry name" value="PAC"/>
</dbReference>
<evidence type="ECO:0000256" key="1">
    <source>
        <dbReference type="ARBA" id="ARBA00000085"/>
    </source>
</evidence>
<evidence type="ECO:0000256" key="4">
    <source>
        <dbReference type="ARBA" id="ARBA00022777"/>
    </source>
</evidence>
<reference evidence="9" key="1">
    <citation type="submission" date="2017-09" db="EMBL/GenBank/DDBJ databases">
        <authorList>
            <person name="Varghese N."/>
            <person name="Submissions S."/>
        </authorList>
    </citation>
    <scope>NUCLEOTIDE SEQUENCE [LARGE SCALE GENOMIC DNA]</scope>
    <source>
        <strain evidence="9">CGMCC 1.12803</strain>
    </source>
</reference>
<dbReference type="PROSITE" id="PS50113">
    <property type="entry name" value="PAC"/>
    <property type="match status" value="1"/>
</dbReference>
<keyword evidence="3" id="KW-0808">Transferase</keyword>
<gene>
    <name evidence="8" type="ORF">SAMN06297358_1432</name>
</gene>
<evidence type="ECO:0000256" key="2">
    <source>
        <dbReference type="ARBA" id="ARBA00012438"/>
    </source>
</evidence>
<evidence type="ECO:0000313" key="8">
    <source>
        <dbReference type="EMBL" id="SOD14156.1"/>
    </source>
</evidence>